<dbReference type="EMBL" id="AQPN01000063">
    <property type="protein sequence ID" value="EOR95201.1"/>
    <property type="molecule type" value="Genomic_DNA"/>
</dbReference>
<accession>R9GU24</accession>
<dbReference type="CDD" id="cd07185">
    <property type="entry name" value="OmpA_C-like"/>
    <property type="match status" value="1"/>
</dbReference>
<feature type="signal peptide" evidence="11">
    <location>
        <begin position="1"/>
        <end position="24"/>
    </location>
</feature>
<dbReference type="SUPFAM" id="SSF103088">
    <property type="entry name" value="OmpA-like"/>
    <property type="match status" value="1"/>
</dbReference>
<keyword evidence="5" id="KW-0406">Ion transport</keyword>
<dbReference type="InterPro" id="IPR006664">
    <property type="entry name" value="OMP_bac"/>
</dbReference>
<keyword evidence="10" id="KW-0175">Coiled coil</keyword>
<keyword evidence="8" id="KW-0998">Cell outer membrane</keyword>
<organism evidence="13 14">
    <name type="scientific">Arcticibacter svalbardensis MN12-7</name>
    <dbReference type="NCBI Taxonomy" id="1150600"/>
    <lineage>
        <taxon>Bacteria</taxon>
        <taxon>Pseudomonadati</taxon>
        <taxon>Bacteroidota</taxon>
        <taxon>Sphingobacteriia</taxon>
        <taxon>Sphingobacteriales</taxon>
        <taxon>Sphingobacteriaceae</taxon>
        <taxon>Arcticibacter</taxon>
    </lineage>
</organism>
<evidence type="ECO:0000256" key="2">
    <source>
        <dbReference type="ARBA" id="ARBA00022448"/>
    </source>
</evidence>
<evidence type="ECO:0000256" key="1">
    <source>
        <dbReference type="ARBA" id="ARBA00004571"/>
    </source>
</evidence>
<dbReference type="PROSITE" id="PS51123">
    <property type="entry name" value="OMPA_2"/>
    <property type="match status" value="1"/>
</dbReference>
<evidence type="ECO:0000256" key="9">
    <source>
        <dbReference type="PROSITE-ProRule" id="PRU00473"/>
    </source>
</evidence>
<protein>
    <submittedName>
        <fullName evidence="13">Outer membrane protein, OmpA/MotB family</fullName>
    </submittedName>
</protein>
<dbReference type="PANTHER" id="PTHR30329:SF21">
    <property type="entry name" value="LIPOPROTEIN YIAD-RELATED"/>
    <property type="match status" value="1"/>
</dbReference>
<dbReference type="Gene3D" id="3.30.1330.60">
    <property type="entry name" value="OmpA-like domain"/>
    <property type="match status" value="1"/>
</dbReference>
<name>R9GU24_9SPHI</name>
<keyword evidence="4" id="KW-0812">Transmembrane</keyword>
<dbReference type="GO" id="GO:0015288">
    <property type="term" value="F:porin activity"/>
    <property type="evidence" value="ECO:0007669"/>
    <property type="project" value="UniProtKB-KW"/>
</dbReference>
<dbReference type="SUPFAM" id="SSF56925">
    <property type="entry name" value="OMPA-like"/>
    <property type="match status" value="1"/>
</dbReference>
<dbReference type="InterPro" id="IPR036737">
    <property type="entry name" value="OmpA-like_sf"/>
</dbReference>
<keyword evidence="2" id="KW-0813">Transport</keyword>
<keyword evidence="11" id="KW-0732">Signal</keyword>
<dbReference type="PANTHER" id="PTHR30329">
    <property type="entry name" value="STATOR ELEMENT OF FLAGELLAR MOTOR COMPLEX"/>
    <property type="match status" value="1"/>
</dbReference>
<proteinExistence type="predicted"/>
<dbReference type="eggNOG" id="COG2885">
    <property type="taxonomic scope" value="Bacteria"/>
</dbReference>
<dbReference type="InterPro" id="IPR028974">
    <property type="entry name" value="TSP_type-3_rpt"/>
</dbReference>
<evidence type="ECO:0000256" key="5">
    <source>
        <dbReference type="ARBA" id="ARBA00023065"/>
    </source>
</evidence>
<dbReference type="InterPro" id="IPR006665">
    <property type="entry name" value="OmpA-like"/>
</dbReference>
<dbReference type="SUPFAM" id="SSF103647">
    <property type="entry name" value="TSP type-3 repeat"/>
    <property type="match status" value="1"/>
</dbReference>
<evidence type="ECO:0000313" key="13">
    <source>
        <dbReference type="EMBL" id="EOR95201.1"/>
    </source>
</evidence>
<keyword evidence="14" id="KW-1185">Reference proteome</keyword>
<dbReference type="AlphaFoldDB" id="R9GU24"/>
<sequence>MKNLNSIKTGTFLTSLLLSGSLLAQTPSTGSSEYVKPFEPNAFRTWSIGVNGGAMYLGSFFGNDDYAGRKTELGYGGYIKKQILPSFGLQADYLRGKLSANRSNLINHDENGPIASFSTDLHWAASLSGNFTLANINFRKRQNFIQPYATVGAGLAEYKPSTTNTAGATTEIHNIGEVIIPVGAGVKFNLTKSLNLDLGYTVTFVNSDNIDGYTRGTNDKYSYGHAGLEFAFGNGKKPQLAAHNVVADLENDYVGRYDDLVKQLDAEKDKNARLEERFNKALADEDKDGVADLFDKCPGTPEKTVVDGSGCPLAERKPDVKVYITEEDKKVVADAIKNLEFDFGKTTIRETSFASLTRVASLLINKNFSLKLAGHTDNVGSSASNTKLSKARAESVRQFLVSRGANASRIEATGYGEDQPIASNDTDAGRQQNRRVEFTLY</sequence>
<dbReference type="GO" id="GO:0046930">
    <property type="term" value="C:pore complex"/>
    <property type="evidence" value="ECO:0007669"/>
    <property type="project" value="UniProtKB-KW"/>
</dbReference>
<dbReference type="eggNOG" id="COG3637">
    <property type="taxonomic scope" value="Bacteria"/>
</dbReference>
<keyword evidence="7 9" id="KW-0472">Membrane</keyword>
<dbReference type="RefSeq" id="WP_016194925.1">
    <property type="nucleotide sequence ID" value="NZ_AQPN01000063.1"/>
</dbReference>
<comment type="subcellular location">
    <subcellularLocation>
        <location evidence="1">Cell outer membrane</location>
        <topology evidence="1">Multi-pass membrane protein</topology>
    </subcellularLocation>
</comment>
<gene>
    <name evidence="13" type="ORF">ADIARSV_1689</name>
</gene>
<dbReference type="OrthoDB" id="1522982at2"/>
<dbReference type="InterPro" id="IPR011250">
    <property type="entry name" value="OMP/PagP_B-barrel"/>
</dbReference>
<dbReference type="STRING" id="1150600.ADIARSV_1689"/>
<feature type="domain" description="OmpA-like" evidence="12">
    <location>
        <begin position="328"/>
        <end position="441"/>
    </location>
</feature>
<feature type="chain" id="PRO_5004472293" evidence="11">
    <location>
        <begin position="25"/>
        <end position="441"/>
    </location>
</feature>
<evidence type="ECO:0000256" key="7">
    <source>
        <dbReference type="ARBA" id="ARBA00023136"/>
    </source>
</evidence>
<evidence type="ECO:0000256" key="11">
    <source>
        <dbReference type="SAM" id="SignalP"/>
    </source>
</evidence>
<dbReference type="PATRIC" id="fig|1150600.3.peg.1663"/>
<evidence type="ECO:0000256" key="8">
    <source>
        <dbReference type="ARBA" id="ARBA00023237"/>
    </source>
</evidence>
<dbReference type="InterPro" id="IPR045743">
    <property type="entry name" value="DUF6089"/>
</dbReference>
<reference evidence="13 14" key="1">
    <citation type="journal article" date="2013" name="Genome Announc.">
        <title>Draft Genome Sequence of Arcticibacter svalbardensis Strain MN12-7T, a Member of the Family Sphingobacteriaceae Isolated from an Arctic Soil Sample.</title>
        <authorList>
            <person name="Shivaji S."/>
            <person name="Ara S."/>
            <person name="Prasad S."/>
            <person name="Manasa B.P."/>
            <person name="Begum Z."/>
            <person name="Singh A."/>
            <person name="Kumar Pinnaka A."/>
        </authorList>
    </citation>
    <scope>NUCLEOTIDE SEQUENCE [LARGE SCALE GENOMIC DNA]</scope>
    <source>
        <strain evidence="13 14">MN12-7</strain>
    </source>
</reference>
<dbReference type="Pfam" id="PF00691">
    <property type="entry name" value="OmpA"/>
    <property type="match status" value="1"/>
</dbReference>
<comment type="caution">
    <text evidence="13">The sequence shown here is derived from an EMBL/GenBank/DDBJ whole genome shotgun (WGS) entry which is preliminary data.</text>
</comment>
<dbReference type="PRINTS" id="PR01021">
    <property type="entry name" value="OMPADOMAIN"/>
</dbReference>
<dbReference type="InterPro" id="IPR050330">
    <property type="entry name" value="Bact_OuterMem_StrucFunc"/>
</dbReference>
<dbReference type="GO" id="GO:0009279">
    <property type="term" value="C:cell outer membrane"/>
    <property type="evidence" value="ECO:0007669"/>
    <property type="project" value="UniProtKB-SubCell"/>
</dbReference>
<evidence type="ECO:0000256" key="6">
    <source>
        <dbReference type="ARBA" id="ARBA00023114"/>
    </source>
</evidence>
<dbReference type="GO" id="GO:0005509">
    <property type="term" value="F:calcium ion binding"/>
    <property type="evidence" value="ECO:0007669"/>
    <property type="project" value="InterPro"/>
</dbReference>
<evidence type="ECO:0000313" key="14">
    <source>
        <dbReference type="Proteomes" id="UP000014174"/>
    </source>
</evidence>
<dbReference type="GO" id="GO:0006811">
    <property type="term" value="P:monoatomic ion transport"/>
    <property type="evidence" value="ECO:0007669"/>
    <property type="project" value="UniProtKB-KW"/>
</dbReference>
<dbReference type="Pfam" id="PF19573">
    <property type="entry name" value="DUF6089"/>
    <property type="match status" value="1"/>
</dbReference>
<keyword evidence="3" id="KW-1134">Transmembrane beta strand</keyword>
<dbReference type="Proteomes" id="UP000014174">
    <property type="component" value="Unassembled WGS sequence"/>
</dbReference>
<dbReference type="Gene3D" id="2.40.160.20">
    <property type="match status" value="1"/>
</dbReference>
<feature type="coiled-coil region" evidence="10">
    <location>
        <begin position="257"/>
        <end position="284"/>
    </location>
</feature>
<evidence type="ECO:0000256" key="3">
    <source>
        <dbReference type="ARBA" id="ARBA00022452"/>
    </source>
</evidence>
<evidence type="ECO:0000259" key="12">
    <source>
        <dbReference type="PROSITE" id="PS51123"/>
    </source>
</evidence>
<evidence type="ECO:0000256" key="10">
    <source>
        <dbReference type="SAM" id="Coils"/>
    </source>
</evidence>
<evidence type="ECO:0000256" key="4">
    <source>
        <dbReference type="ARBA" id="ARBA00022692"/>
    </source>
</evidence>
<keyword evidence="6" id="KW-0626">Porin</keyword>